<proteinExistence type="predicted"/>
<gene>
    <name evidence="1" type="ORF">SDC9_105708</name>
</gene>
<comment type="caution">
    <text evidence="1">The sequence shown here is derived from an EMBL/GenBank/DDBJ whole genome shotgun (WGS) entry which is preliminary data.</text>
</comment>
<accession>A0A645B075</accession>
<sequence length="42" mass="4396">MVDAATEATFRGISAMTTKITATMAMSNSLRNVLTESPTTCA</sequence>
<evidence type="ECO:0000313" key="1">
    <source>
        <dbReference type="EMBL" id="MPM58875.1"/>
    </source>
</evidence>
<reference evidence="1" key="1">
    <citation type="submission" date="2019-08" db="EMBL/GenBank/DDBJ databases">
        <authorList>
            <person name="Kucharzyk K."/>
            <person name="Murdoch R.W."/>
            <person name="Higgins S."/>
            <person name="Loffler F."/>
        </authorList>
    </citation>
    <scope>NUCLEOTIDE SEQUENCE</scope>
</reference>
<organism evidence="1">
    <name type="scientific">bioreactor metagenome</name>
    <dbReference type="NCBI Taxonomy" id="1076179"/>
    <lineage>
        <taxon>unclassified sequences</taxon>
        <taxon>metagenomes</taxon>
        <taxon>ecological metagenomes</taxon>
    </lineage>
</organism>
<name>A0A645B075_9ZZZZ</name>
<dbReference type="AlphaFoldDB" id="A0A645B075"/>
<protein>
    <submittedName>
        <fullName evidence="1">Uncharacterized protein</fullName>
    </submittedName>
</protein>
<dbReference type="EMBL" id="VSSQ01017002">
    <property type="protein sequence ID" value="MPM58875.1"/>
    <property type="molecule type" value="Genomic_DNA"/>
</dbReference>